<feature type="domain" description="LSO1/LSO2" evidence="5">
    <location>
        <begin position="10"/>
        <end position="76"/>
    </location>
</feature>
<sequence length="257" mass="28237">MPKKFRGENSKVTAAKEKKAAAKSEKDAQDRKKKEQDESKKWGVGAKQAGKKEDQEAKRLEKLARKKEAEELLAAENKTNAKSTATRTGGPSKLRPAVKSSSKPATVSSPAVRGVEKKAEAKEKKTEQIASENRPVEEFAASNMDDALLLMDTVNDGPGSPGAGSVLRGAQAVLGDRHPERRAKAAYEAYKTVQIPLIKEENPKLRQSQIDQLVFKSWKKAPENPRNQANVAYNAKQSDIDQLSAKLTEQAKEHLRI</sequence>
<dbReference type="GO" id="GO:0003713">
    <property type="term" value="F:transcription coactivator activity"/>
    <property type="evidence" value="ECO:0007669"/>
    <property type="project" value="TreeGrafter"/>
</dbReference>
<keyword evidence="2" id="KW-0175">Coiled coil</keyword>
<accession>A0A2G5BHM6</accession>
<dbReference type="Proteomes" id="UP000242474">
    <property type="component" value="Unassembled WGS sequence"/>
</dbReference>
<dbReference type="InterPro" id="IPR054414">
    <property type="entry name" value="Ccdc124/Oxs1_C"/>
</dbReference>
<protein>
    <submittedName>
        <fullName evidence="6">DUF1014-domain-containing protein</fullName>
    </submittedName>
</protein>
<dbReference type="InterPro" id="IPR010422">
    <property type="entry name" value="Ccdc124/Oxs1"/>
</dbReference>
<evidence type="ECO:0000313" key="7">
    <source>
        <dbReference type="Proteomes" id="UP000242474"/>
    </source>
</evidence>
<feature type="compositionally biased region" description="Basic and acidic residues" evidence="3">
    <location>
        <begin position="1"/>
        <end position="41"/>
    </location>
</feature>
<evidence type="ECO:0000313" key="6">
    <source>
        <dbReference type="EMBL" id="PIA18495.1"/>
    </source>
</evidence>
<name>A0A2G5BHM6_COERN</name>
<dbReference type="AlphaFoldDB" id="A0A2G5BHM6"/>
<feature type="compositionally biased region" description="Polar residues" evidence="3">
    <location>
        <begin position="99"/>
        <end position="109"/>
    </location>
</feature>
<dbReference type="PANTHER" id="PTHR21680">
    <property type="entry name" value="COILED-COIL DOMAIN-CONTAINING PROTEIN 124"/>
    <property type="match status" value="1"/>
</dbReference>
<dbReference type="GO" id="GO:0006366">
    <property type="term" value="P:transcription by RNA polymerase II"/>
    <property type="evidence" value="ECO:0007669"/>
    <property type="project" value="TreeGrafter"/>
</dbReference>
<feature type="region of interest" description="Disordered" evidence="3">
    <location>
        <begin position="1"/>
        <end position="138"/>
    </location>
</feature>
<feature type="compositionally biased region" description="Basic and acidic residues" evidence="3">
    <location>
        <begin position="50"/>
        <end position="70"/>
    </location>
</feature>
<evidence type="ECO:0000259" key="4">
    <source>
        <dbReference type="Pfam" id="PF06244"/>
    </source>
</evidence>
<feature type="compositionally biased region" description="Basic and acidic residues" evidence="3">
    <location>
        <begin position="114"/>
        <end position="127"/>
    </location>
</feature>
<dbReference type="STRING" id="763665.A0A2G5BHM6"/>
<dbReference type="PANTHER" id="PTHR21680:SF0">
    <property type="entry name" value="COILED-COIL DOMAIN-CONTAINING PROTEIN 124"/>
    <property type="match status" value="1"/>
</dbReference>
<keyword evidence="7" id="KW-1185">Reference proteome</keyword>
<comment type="similarity">
    <text evidence="1">Belongs to the CCDC124 family.</text>
</comment>
<evidence type="ECO:0000256" key="1">
    <source>
        <dbReference type="ARBA" id="ARBA00008296"/>
    </source>
</evidence>
<feature type="compositionally biased region" description="Polar residues" evidence="3">
    <location>
        <begin position="77"/>
        <end position="89"/>
    </location>
</feature>
<dbReference type="InterPro" id="IPR054413">
    <property type="entry name" value="LSO1/2"/>
</dbReference>
<dbReference type="Pfam" id="PF06244">
    <property type="entry name" value="Ccdc124"/>
    <property type="match status" value="1"/>
</dbReference>
<dbReference type="EMBL" id="KZ303490">
    <property type="protein sequence ID" value="PIA18495.1"/>
    <property type="molecule type" value="Genomic_DNA"/>
</dbReference>
<dbReference type="OrthoDB" id="76412at2759"/>
<evidence type="ECO:0000256" key="2">
    <source>
        <dbReference type="ARBA" id="ARBA00023054"/>
    </source>
</evidence>
<dbReference type="GO" id="GO:0005634">
    <property type="term" value="C:nucleus"/>
    <property type="evidence" value="ECO:0007669"/>
    <property type="project" value="TreeGrafter"/>
</dbReference>
<evidence type="ECO:0000259" key="5">
    <source>
        <dbReference type="Pfam" id="PF22048"/>
    </source>
</evidence>
<reference evidence="6 7" key="1">
    <citation type="journal article" date="2015" name="Genome Biol. Evol.">
        <title>Phylogenomic analyses indicate that early fungi evolved digesting cell walls of algal ancestors of land plants.</title>
        <authorList>
            <person name="Chang Y."/>
            <person name="Wang S."/>
            <person name="Sekimoto S."/>
            <person name="Aerts A.L."/>
            <person name="Choi C."/>
            <person name="Clum A."/>
            <person name="LaButti K.M."/>
            <person name="Lindquist E.A."/>
            <person name="Yee Ngan C."/>
            <person name="Ohm R.A."/>
            <person name="Salamov A.A."/>
            <person name="Grigoriev I.V."/>
            <person name="Spatafora J.W."/>
            <person name="Berbee M.L."/>
        </authorList>
    </citation>
    <scope>NUCLEOTIDE SEQUENCE [LARGE SCALE GENOMIC DNA]</scope>
    <source>
        <strain evidence="6 7">NRRL 1564</strain>
    </source>
</reference>
<evidence type="ECO:0000256" key="3">
    <source>
        <dbReference type="SAM" id="MobiDB-lite"/>
    </source>
</evidence>
<proteinExistence type="inferred from homology"/>
<organism evidence="6 7">
    <name type="scientific">Coemansia reversa (strain ATCC 12441 / NRRL 1564)</name>
    <dbReference type="NCBI Taxonomy" id="763665"/>
    <lineage>
        <taxon>Eukaryota</taxon>
        <taxon>Fungi</taxon>
        <taxon>Fungi incertae sedis</taxon>
        <taxon>Zoopagomycota</taxon>
        <taxon>Kickxellomycotina</taxon>
        <taxon>Kickxellomycetes</taxon>
        <taxon>Kickxellales</taxon>
        <taxon>Kickxellaceae</taxon>
        <taxon>Coemansia</taxon>
    </lineage>
</organism>
<feature type="domain" description="Coiled-coil" evidence="4">
    <location>
        <begin position="172"/>
        <end position="228"/>
    </location>
</feature>
<gene>
    <name evidence="6" type="ORF">COEREDRAFT_79935</name>
</gene>
<dbReference type="Pfam" id="PF22048">
    <property type="entry name" value="LSO1_2-like"/>
    <property type="match status" value="1"/>
</dbReference>